<evidence type="ECO:0000313" key="1">
    <source>
        <dbReference type="EnsemblPlants" id="Solyc02g023930.1.1.1"/>
    </source>
</evidence>
<accession>A0A3Q7FGX5</accession>
<dbReference type="Gramene" id="Solyc02g023930.1.1">
    <property type="protein sequence ID" value="Solyc02g023930.1.1.1"/>
    <property type="gene ID" value="Solyc02g023930.1"/>
</dbReference>
<organism evidence="1">
    <name type="scientific">Solanum lycopersicum</name>
    <name type="common">Tomato</name>
    <name type="synonym">Lycopersicon esculentum</name>
    <dbReference type="NCBI Taxonomy" id="4081"/>
    <lineage>
        <taxon>Eukaryota</taxon>
        <taxon>Viridiplantae</taxon>
        <taxon>Streptophyta</taxon>
        <taxon>Embryophyta</taxon>
        <taxon>Tracheophyta</taxon>
        <taxon>Spermatophyta</taxon>
        <taxon>Magnoliopsida</taxon>
        <taxon>eudicotyledons</taxon>
        <taxon>Gunneridae</taxon>
        <taxon>Pentapetalae</taxon>
        <taxon>asterids</taxon>
        <taxon>lamiids</taxon>
        <taxon>Solanales</taxon>
        <taxon>Solanaceae</taxon>
        <taxon>Solanoideae</taxon>
        <taxon>Solaneae</taxon>
        <taxon>Solanum</taxon>
        <taxon>Solanum subgen. Lycopersicon</taxon>
    </lineage>
</organism>
<dbReference type="InParanoid" id="A0A3Q7FGX5"/>
<dbReference type="PaxDb" id="4081-Solyc02g023930.1.1"/>
<dbReference type="EnsemblPlants" id="Solyc02g023930.1.1">
    <property type="protein sequence ID" value="Solyc02g023930.1.1.1"/>
    <property type="gene ID" value="Solyc02g023930.1"/>
</dbReference>
<proteinExistence type="predicted"/>
<reference evidence="1" key="1">
    <citation type="journal article" date="2012" name="Nature">
        <title>The tomato genome sequence provides insights into fleshy fruit evolution.</title>
        <authorList>
            <consortium name="Tomato Genome Consortium"/>
        </authorList>
    </citation>
    <scope>NUCLEOTIDE SEQUENCE [LARGE SCALE GENOMIC DNA]</scope>
    <source>
        <strain evidence="1">cv. Heinz 1706</strain>
    </source>
</reference>
<sequence length="69" mass="7477">MPRLTSFDRVCHPRAYFAVHACSAQALADAALLRTCCVRRPIFALTSNLALTIAPDIPKTSCSDMSLVP</sequence>
<evidence type="ECO:0000313" key="2">
    <source>
        <dbReference type="Proteomes" id="UP000004994"/>
    </source>
</evidence>
<dbReference type="AlphaFoldDB" id="A0A3Q7FGX5"/>
<dbReference type="Proteomes" id="UP000004994">
    <property type="component" value="Chromosome 2"/>
</dbReference>
<keyword evidence="2" id="KW-1185">Reference proteome</keyword>
<reference evidence="1" key="2">
    <citation type="submission" date="2019-01" db="UniProtKB">
        <authorList>
            <consortium name="EnsemblPlants"/>
        </authorList>
    </citation>
    <scope>IDENTIFICATION</scope>
    <source>
        <strain evidence="1">cv. Heinz 1706</strain>
    </source>
</reference>
<protein>
    <submittedName>
        <fullName evidence="1">Uncharacterized protein</fullName>
    </submittedName>
</protein>
<name>A0A3Q7FGX5_SOLLC</name>